<dbReference type="Proteomes" id="UP000241769">
    <property type="component" value="Unassembled WGS sequence"/>
</dbReference>
<comment type="caution">
    <text evidence="2">The sequence shown here is derived from an EMBL/GenBank/DDBJ whole genome shotgun (WGS) entry which is preliminary data.</text>
</comment>
<dbReference type="EMBL" id="MDYQ01000033">
    <property type="protein sequence ID" value="PRP86286.1"/>
    <property type="molecule type" value="Genomic_DNA"/>
</dbReference>
<feature type="compositionally biased region" description="Basic and acidic residues" evidence="1">
    <location>
        <begin position="9"/>
        <end position="29"/>
    </location>
</feature>
<gene>
    <name evidence="2" type="ORF">PROFUN_05427</name>
</gene>
<keyword evidence="3" id="KW-1185">Reference proteome</keyword>
<evidence type="ECO:0000313" key="3">
    <source>
        <dbReference type="Proteomes" id="UP000241769"/>
    </source>
</evidence>
<sequence>MQPGASGRSVEKTQHFSKPEAKRRKAREEIMDRYRATKSPSARRINAAGPLRSSGDHIVIESHNPVVSSRMDNNLLAAPAVTQTAGGL</sequence>
<organism evidence="2 3">
    <name type="scientific">Planoprotostelium fungivorum</name>
    <dbReference type="NCBI Taxonomy" id="1890364"/>
    <lineage>
        <taxon>Eukaryota</taxon>
        <taxon>Amoebozoa</taxon>
        <taxon>Evosea</taxon>
        <taxon>Variosea</taxon>
        <taxon>Cavosteliida</taxon>
        <taxon>Cavosteliaceae</taxon>
        <taxon>Planoprotostelium</taxon>
    </lineage>
</organism>
<protein>
    <submittedName>
        <fullName evidence="2">Uncharacterized protein</fullName>
    </submittedName>
</protein>
<feature type="region of interest" description="Disordered" evidence="1">
    <location>
        <begin position="1"/>
        <end position="29"/>
    </location>
</feature>
<proteinExistence type="predicted"/>
<evidence type="ECO:0000313" key="2">
    <source>
        <dbReference type="EMBL" id="PRP86286.1"/>
    </source>
</evidence>
<evidence type="ECO:0000256" key="1">
    <source>
        <dbReference type="SAM" id="MobiDB-lite"/>
    </source>
</evidence>
<accession>A0A2P6NQP1</accession>
<dbReference type="InParanoid" id="A0A2P6NQP1"/>
<name>A0A2P6NQP1_9EUKA</name>
<reference evidence="2 3" key="1">
    <citation type="journal article" date="2018" name="Genome Biol. Evol.">
        <title>Multiple Roots of Fruiting Body Formation in Amoebozoa.</title>
        <authorList>
            <person name="Hillmann F."/>
            <person name="Forbes G."/>
            <person name="Novohradska S."/>
            <person name="Ferling I."/>
            <person name="Riege K."/>
            <person name="Groth M."/>
            <person name="Westermann M."/>
            <person name="Marz M."/>
            <person name="Spaller T."/>
            <person name="Winckler T."/>
            <person name="Schaap P."/>
            <person name="Glockner G."/>
        </authorList>
    </citation>
    <scope>NUCLEOTIDE SEQUENCE [LARGE SCALE GENOMIC DNA]</scope>
    <source>
        <strain evidence="2 3">Jena</strain>
    </source>
</reference>
<dbReference type="AlphaFoldDB" id="A0A2P6NQP1"/>